<gene>
    <name evidence="2" type="ORF">SAMN04488500_10853</name>
</gene>
<dbReference type="AlphaFoldDB" id="A0A1W2BPT4"/>
<evidence type="ECO:0000313" key="3">
    <source>
        <dbReference type="Proteomes" id="UP000192738"/>
    </source>
</evidence>
<sequence length="413" mass="47038">MSDNYTPRRKRLDLSRFDTMQMHVRHPLVAVWWAMSFAGFGQMMVGSYVKGYVLVILEIIINMQSHLNLAIVYSFTGRFEMAKEVLDTRWLLGYVLIYVYGVWDSYNLTVNTNKLAVLAAREKAPIDVFKMIPFSINYLDIRVPWVSAFWSLVLPGLGHMYVLRMATGYFLIGFWFLCAYYSRIFEVLHFTFLGDFAQAIAVADPQWLLFMPSIYGYAIYEAYSSTVELNKIFDIELREFLQKRYQAFALDLPFLKTEEAAEVLIAATFDHSQFVELAITELEEKGIAKDKILAIPLVQEHKDFAILDTIHRADGVSIFDTASVFGTTGMTLGVIYGFIWSWGPIIWGLIGLIAGSAMGFILDYLLTKRIISTERKAKESELVLIVSCEKYQSALVEKVLRSNTAFGVGKVTA</sequence>
<protein>
    <submittedName>
        <fullName evidence="2">Uncharacterized protein</fullName>
    </submittedName>
</protein>
<feature type="transmembrane region" description="Helical" evidence="1">
    <location>
        <begin position="51"/>
        <end position="73"/>
    </location>
</feature>
<feature type="transmembrane region" description="Helical" evidence="1">
    <location>
        <begin position="318"/>
        <end position="339"/>
    </location>
</feature>
<reference evidence="2 3" key="1">
    <citation type="submission" date="2017-04" db="EMBL/GenBank/DDBJ databases">
        <authorList>
            <person name="Afonso C.L."/>
            <person name="Miller P.J."/>
            <person name="Scott M.A."/>
            <person name="Spackman E."/>
            <person name="Goraichik I."/>
            <person name="Dimitrov K.M."/>
            <person name="Suarez D.L."/>
            <person name="Swayne D.E."/>
        </authorList>
    </citation>
    <scope>NUCLEOTIDE SEQUENCE [LARGE SCALE GENOMIC DNA]</scope>
    <source>
        <strain evidence="2 3">DSM 5090</strain>
    </source>
</reference>
<dbReference type="RefSeq" id="WP_217805934.1">
    <property type="nucleotide sequence ID" value="NZ_CP155572.1"/>
</dbReference>
<feature type="transmembrane region" description="Helical" evidence="1">
    <location>
        <begin position="26"/>
        <end position="45"/>
    </location>
</feature>
<accession>A0A1W2BPT4</accession>
<organism evidence="2 3">
    <name type="scientific">Sporomusa malonica</name>
    <dbReference type="NCBI Taxonomy" id="112901"/>
    <lineage>
        <taxon>Bacteria</taxon>
        <taxon>Bacillati</taxon>
        <taxon>Bacillota</taxon>
        <taxon>Negativicutes</taxon>
        <taxon>Selenomonadales</taxon>
        <taxon>Sporomusaceae</taxon>
        <taxon>Sporomusa</taxon>
    </lineage>
</organism>
<evidence type="ECO:0000313" key="2">
    <source>
        <dbReference type="EMBL" id="SMC74876.1"/>
    </source>
</evidence>
<dbReference type="EMBL" id="FWXI01000008">
    <property type="protein sequence ID" value="SMC74876.1"/>
    <property type="molecule type" value="Genomic_DNA"/>
</dbReference>
<feature type="transmembrane region" description="Helical" evidence="1">
    <location>
        <begin position="161"/>
        <end position="181"/>
    </location>
</feature>
<keyword evidence="1" id="KW-0812">Transmembrane</keyword>
<keyword evidence="1" id="KW-1133">Transmembrane helix</keyword>
<evidence type="ECO:0000256" key="1">
    <source>
        <dbReference type="SAM" id="Phobius"/>
    </source>
</evidence>
<feature type="transmembrane region" description="Helical" evidence="1">
    <location>
        <begin position="85"/>
        <end position="103"/>
    </location>
</feature>
<dbReference type="STRING" id="112901.SAMN04488500_10853"/>
<proteinExistence type="predicted"/>
<dbReference type="Proteomes" id="UP000192738">
    <property type="component" value="Unassembled WGS sequence"/>
</dbReference>
<name>A0A1W2BPT4_9FIRM</name>
<feature type="transmembrane region" description="Helical" evidence="1">
    <location>
        <begin position="345"/>
        <end position="366"/>
    </location>
</feature>
<keyword evidence="3" id="KW-1185">Reference proteome</keyword>
<keyword evidence="1" id="KW-0472">Membrane</keyword>